<evidence type="ECO:0000313" key="3">
    <source>
        <dbReference type="Proteomes" id="UP001281761"/>
    </source>
</evidence>
<comment type="caution">
    <text evidence="2">The sequence shown here is derived from an EMBL/GenBank/DDBJ whole genome shotgun (WGS) entry which is preliminary data.</text>
</comment>
<gene>
    <name evidence="2" type="ORF">BLNAU_21081</name>
</gene>
<keyword evidence="1" id="KW-0175">Coiled coil</keyword>
<protein>
    <submittedName>
        <fullName evidence="2">Uncharacterized protein</fullName>
    </submittedName>
</protein>
<organism evidence="2 3">
    <name type="scientific">Blattamonas nauphoetae</name>
    <dbReference type="NCBI Taxonomy" id="2049346"/>
    <lineage>
        <taxon>Eukaryota</taxon>
        <taxon>Metamonada</taxon>
        <taxon>Preaxostyla</taxon>
        <taxon>Oxymonadida</taxon>
        <taxon>Blattamonas</taxon>
    </lineage>
</organism>
<proteinExistence type="predicted"/>
<reference evidence="2 3" key="1">
    <citation type="journal article" date="2022" name="bioRxiv">
        <title>Genomics of Preaxostyla Flagellates Illuminates Evolutionary Transitions and the Path Towards Mitochondrial Loss.</title>
        <authorList>
            <person name="Novak L.V.F."/>
            <person name="Treitli S.C."/>
            <person name="Pyrih J."/>
            <person name="Halakuc P."/>
            <person name="Pipaliya S.V."/>
            <person name="Vacek V."/>
            <person name="Brzon O."/>
            <person name="Soukal P."/>
            <person name="Eme L."/>
            <person name="Dacks J.B."/>
            <person name="Karnkowska A."/>
            <person name="Elias M."/>
            <person name="Hampl V."/>
        </authorList>
    </citation>
    <scope>NUCLEOTIDE SEQUENCE [LARGE SCALE GENOMIC DNA]</scope>
    <source>
        <strain evidence="2">NAU3</strain>
        <tissue evidence="2">Gut</tissue>
    </source>
</reference>
<sequence length="278" mass="31646">MDPSPHQSITAARQLSLEECLAFIEKLERENAQKDTEINHLKEALEREKEQREKQLGDKGECNILALINALTSRTAAEGFDNLDEQPPTGIELVVRVYPHLKAETQIEFLSHLLMLCTSYQEYESQLDSLITHPSLEVRLLTLTRWFELLYSSIEKNNFEVAIKSGGFTTANIRSNLLTAFSLIIEHENEDLQPLVEQLLSTIRDILDAGTQQFFTEDHKQTIRNFHALVKEQRRHQPLNSPRSTILNAISVLFVDILDSLLPAPSRAIKSGNRPPPK</sequence>
<name>A0ABQ9WZ35_9EUKA</name>
<dbReference type="Proteomes" id="UP001281761">
    <property type="component" value="Unassembled WGS sequence"/>
</dbReference>
<feature type="coiled-coil region" evidence="1">
    <location>
        <begin position="24"/>
        <end position="58"/>
    </location>
</feature>
<evidence type="ECO:0000256" key="1">
    <source>
        <dbReference type="SAM" id="Coils"/>
    </source>
</evidence>
<evidence type="ECO:0000313" key="2">
    <source>
        <dbReference type="EMBL" id="KAK2943992.1"/>
    </source>
</evidence>
<accession>A0ABQ9WZ35</accession>
<dbReference type="EMBL" id="JARBJD010000319">
    <property type="protein sequence ID" value="KAK2943992.1"/>
    <property type="molecule type" value="Genomic_DNA"/>
</dbReference>
<keyword evidence="3" id="KW-1185">Reference proteome</keyword>